<dbReference type="EMBL" id="MU827319">
    <property type="protein sequence ID" value="KAJ7357630.1"/>
    <property type="molecule type" value="Genomic_DNA"/>
</dbReference>
<sequence length="189" mass="22168">MAAIAVGRAVPSCCRLFFVPASRQIAKPSSLVTRRFPSCLGVSQRPSVTPCQTHFRRCLATFSGAEDHGPRVADEELQKWLDEAKTKSWLWRWLHDVDELEKTLMTEQEYNEREKLVEKLMDRYFDTPDAKFDLDIFEEGIDLCIKYNDRHGVGTFWRLMEEMNVEPPDELREKVETFQVKSREASWYE</sequence>
<evidence type="ECO:0000313" key="2">
    <source>
        <dbReference type="Proteomes" id="UP001163046"/>
    </source>
</evidence>
<reference evidence="1" key="1">
    <citation type="submission" date="2023-01" db="EMBL/GenBank/DDBJ databases">
        <title>Genome assembly of the deep-sea coral Lophelia pertusa.</title>
        <authorList>
            <person name="Herrera S."/>
            <person name="Cordes E."/>
        </authorList>
    </citation>
    <scope>NUCLEOTIDE SEQUENCE</scope>
    <source>
        <strain evidence="1">USNM1676648</strain>
        <tissue evidence="1">Polyp</tissue>
    </source>
</reference>
<proteinExistence type="predicted"/>
<dbReference type="Proteomes" id="UP001163046">
    <property type="component" value="Unassembled WGS sequence"/>
</dbReference>
<evidence type="ECO:0000313" key="1">
    <source>
        <dbReference type="EMBL" id="KAJ7357630.1"/>
    </source>
</evidence>
<accession>A0A9X0CJS4</accession>
<keyword evidence="2" id="KW-1185">Reference proteome</keyword>
<protein>
    <submittedName>
        <fullName evidence="1">Uncharacterized protein</fullName>
    </submittedName>
</protein>
<gene>
    <name evidence="1" type="ORF">OS493_023759</name>
</gene>
<organism evidence="1 2">
    <name type="scientific">Desmophyllum pertusum</name>
    <dbReference type="NCBI Taxonomy" id="174260"/>
    <lineage>
        <taxon>Eukaryota</taxon>
        <taxon>Metazoa</taxon>
        <taxon>Cnidaria</taxon>
        <taxon>Anthozoa</taxon>
        <taxon>Hexacorallia</taxon>
        <taxon>Scleractinia</taxon>
        <taxon>Caryophylliina</taxon>
        <taxon>Caryophylliidae</taxon>
        <taxon>Desmophyllum</taxon>
    </lineage>
</organism>
<comment type="caution">
    <text evidence="1">The sequence shown here is derived from an EMBL/GenBank/DDBJ whole genome shotgun (WGS) entry which is preliminary data.</text>
</comment>
<dbReference type="OrthoDB" id="5984038at2759"/>
<dbReference type="AlphaFoldDB" id="A0A9X0CJS4"/>
<name>A0A9X0CJS4_9CNID</name>